<dbReference type="AlphaFoldDB" id="A0A0R3PNL6"/>
<reference evidence="4" key="1">
    <citation type="submission" date="2017-02" db="UniProtKB">
        <authorList>
            <consortium name="WormBaseParasite"/>
        </authorList>
    </citation>
    <scope>IDENTIFICATION</scope>
</reference>
<name>A0A0R3PNL6_ANGCS</name>
<dbReference type="OMA" id="KLLCMHD"/>
<dbReference type="OrthoDB" id="9977011at2759"/>
<evidence type="ECO:0000313" key="4">
    <source>
        <dbReference type="WBParaSite" id="ACOC_0000666301-mRNA-1"/>
    </source>
</evidence>
<organism evidence="4">
    <name type="scientific">Angiostrongylus costaricensis</name>
    <name type="common">Nematode worm</name>
    <dbReference type="NCBI Taxonomy" id="334426"/>
    <lineage>
        <taxon>Eukaryota</taxon>
        <taxon>Metazoa</taxon>
        <taxon>Ecdysozoa</taxon>
        <taxon>Nematoda</taxon>
        <taxon>Chromadorea</taxon>
        <taxon>Rhabditida</taxon>
        <taxon>Rhabditina</taxon>
        <taxon>Rhabditomorpha</taxon>
        <taxon>Strongyloidea</taxon>
        <taxon>Metastrongylidae</taxon>
        <taxon>Angiostrongylus</taxon>
    </lineage>
</organism>
<dbReference type="Pfam" id="PF13270">
    <property type="entry name" value="CCDC28"/>
    <property type="match status" value="1"/>
</dbReference>
<dbReference type="WBParaSite" id="ACOC_0000666301-mRNA-1">
    <property type="protein sequence ID" value="ACOC_0000666301-mRNA-1"/>
    <property type="gene ID" value="ACOC_0000666301"/>
</dbReference>
<dbReference type="EMBL" id="UYYA01003967">
    <property type="protein sequence ID" value="VDM58249.1"/>
    <property type="molecule type" value="Genomic_DNA"/>
</dbReference>
<gene>
    <name evidence="2" type="ORF">ACOC_LOCUS6664</name>
</gene>
<reference evidence="2 3" key="2">
    <citation type="submission" date="2018-11" db="EMBL/GenBank/DDBJ databases">
        <authorList>
            <consortium name="Pathogen Informatics"/>
        </authorList>
    </citation>
    <scope>NUCLEOTIDE SEQUENCE [LARGE SCALE GENOMIC DNA]</scope>
    <source>
        <strain evidence="2 3">Costa Rica</strain>
    </source>
</reference>
<feature type="compositionally biased region" description="Polar residues" evidence="1">
    <location>
        <begin position="1"/>
        <end position="11"/>
    </location>
</feature>
<feature type="region of interest" description="Disordered" evidence="1">
    <location>
        <begin position="1"/>
        <end position="29"/>
    </location>
</feature>
<accession>A0A0R3PNL6</accession>
<dbReference type="InterPro" id="IPR025271">
    <property type="entry name" value="CCDC28"/>
</dbReference>
<proteinExistence type="predicted"/>
<evidence type="ECO:0000256" key="1">
    <source>
        <dbReference type="SAM" id="MobiDB-lite"/>
    </source>
</evidence>
<sequence>MSRDTSQSSPGEISIPMPEDANAGGGCCGQLSFSTPMTASVPPIEIEIEECDCEKDKKWSRKSIDDHKSKRKDTATSFTNFLHRFTRSDDKKEDKQKPVLCEEDVLQRPDKLLISDSEENCGFGHESGAPIYEWKPGSLEESLVTEFNPTHRELLRVEHSDPELDNLERSMLKLLEEFRNGQMRSLSEEQMENMRAMKKEHEDVTNLHLALYNLDKGGCEKSEDELDVMYDKLSQKLLCMHDCMASFVHGD</sequence>
<keyword evidence="3" id="KW-1185">Reference proteome</keyword>
<evidence type="ECO:0000313" key="3">
    <source>
        <dbReference type="Proteomes" id="UP000267027"/>
    </source>
</evidence>
<evidence type="ECO:0000313" key="2">
    <source>
        <dbReference type="EMBL" id="VDM58249.1"/>
    </source>
</evidence>
<dbReference type="Proteomes" id="UP000267027">
    <property type="component" value="Unassembled WGS sequence"/>
</dbReference>
<dbReference type="STRING" id="334426.A0A0R3PNL6"/>
<protein>
    <submittedName>
        <fullName evidence="4">GCK domain-containing protein</fullName>
    </submittedName>
</protein>